<evidence type="ECO:0000313" key="13">
    <source>
        <dbReference type="Proteomes" id="UP001152795"/>
    </source>
</evidence>
<dbReference type="OrthoDB" id="9989163at2759"/>
<feature type="domain" description="GREB1-like circularly permuted SF2 helicase" evidence="11">
    <location>
        <begin position="603"/>
        <end position="1044"/>
    </location>
</feature>
<dbReference type="InterPro" id="IPR048657">
    <property type="entry name" value="GREB1-like_cpSF2"/>
</dbReference>
<evidence type="ECO:0000259" key="8">
    <source>
        <dbReference type="Pfam" id="PF20267"/>
    </source>
</evidence>
<keyword evidence="3" id="KW-0812">Transmembrane</keyword>
<feature type="domain" description="GREB1-like second" evidence="9">
    <location>
        <begin position="373"/>
        <end position="525"/>
    </location>
</feature>
<gene>
    <name evidence="12" type="ORF">PACLA_8A067105</name>
</gene>
<organism evidence="12 13">
    <name type="scientific">Paramuricea clavata</name>
    <name type="common">Red gorgonian</name>
    <name type="synonym">Violescent sea-whip</name>
    <dbReference type="NCBI Taxonomy" id="317549"/>
    <lineage>
        <taxon>Eukaryota</taxon>
        <taxon>Metazoa</taxon>
        <taxon>Cnidaria</taxon>
        <taxon>Anthozoa</taxon>
        <taxon>Octocorallia</taxon>
        <taxon>Malacalcyonacea</taxon>
        <taxon>Plexauridae</taxon>
        <taxon>Paramuricea</taxon>
    </lineage>
</organism>
<evidence type="ECO:0000256" key="4">
    <source>
        <dbReference type="ARBA" id="ARBA00022989"/>
    </source>
</evidence>
<feature type="domain" description="GREB1-like circularly permuted SF2 helicase" evidence="11">
    <location>
        <begin position="1056"/>
        <end position="1183"/>
    </location>
</feature>
<dbReference type="InterPro" id="IPR048659">
    <property type="entry name" value="GREB1-like_2nd"/>
</dbReference>
<evidence type="ECO:0000256" key="6">
    <source>
        <dbReference type="SAM" id="MobiDB-lite"/>
    </source>
</evidence>
<feature type="compositionally biased region" description="Basic and acidic residues" evidence="6">
    <location>
        <begin position="1037"/>
        <end position="1051"/>
    </location>
</feature>
<feature type="domain" description="GREB1 N-terminal" evidence="7">
    <location>
        <begin position="60"/>
        <end position="189"/>
    </location>
</feature>
<proteinExistence type="inferred from homology"/>
<comment type="similarity">
    <text evidence="2">Belongs to the GREB1 family.</text>
</comment>
<feature type="domain" description="TET-Associated Glycosyltransferase" evidence="10">
    <location>
        <begin position="1371"/>
        <end position="1593"/>
    </location>
</feature>
<feature type="region of interest" description="Disordered" evidence="6">
    <location>
        <begin position="332"/>
        <end position="366"/>
    </location>
</feature>
<dbReference type="Pfam" id="PF20688">
    <property type="entry name" value="GREB1_2nd"/>
    <property type="match status" value="1"/>
</dbReference>
<evidence type="ECO:0000259" key="9">
    <source>
        <dbReference type="Pfam" id="PF20688"/>
    </source>
</evidence>
<evidence type="ECO:0000259" key="7">
    <source>
        <dbReference type="Pfam" id="PF15782"/>
    </source>
</evidence>
<comment type="caution">
    <text evidence="12">The sequence shown here is derived from an EMBL/GenBank/DDBJ whole genome shotgun (WGS) entry which is preliminary data.</text>
</comment>
<keyword evidence="5" id="KW-0472">Membrane</keyword>
<dbReference type="Pfam" id="PF20267">
    <property type="entry name" value="GREB1_C"/>
    <property type="match status" value="1"/>
</dbReference>
<evidence type="ECO:0000256" key="2">
    <source>
        <dbReference type="ARBA" id="ARBA00009148"/>
    </source>
</evidence>
<protein>
    <submittedName>
        <fullName evidence="12">Uncharacterized protein</fullName>
    </submittedName>
</protein>
<dbReference type="EMBL" id="CACRXK020000217">
    <property type="protein sequence ID" value="CAB3979663.1"/>
    <property type="molecule type" value="Genomic_DNA"/>
</dbReference>
<feature type="region of interest" description="Disordered" evidence="6">
    <location>
        <begin position="231"/>
        <end position="263"/>
    </location>
</feature>
<dbReference type="Pfam" id="PF15782">
    <property type="entry name" value="GREB1_N"/>
    <property type="match status" value="1"/>
</dbReference>
<dbReference type="InterPro" id="IPR028422">
    <property type="entry name" value="GREB1"/>
</dbReference>
<keyword evidence="13" id="KW-1185">Reference proteome</keyword>
<feature type="compositionally biased region" description="Low complexity" evidence="6">
    <location>
        <begin position="240"/>
        <end position="253"/>
    </location>
</feature>
<evidence type="ECO:0000256" key="1">
    <source>
        <dbReference type="ARBA" id="ARBA00004167"/>
    </source>
</evidence>
<reference evidence="12" key="1">
    <citation type="submission" date="2020-04" db="EMBL/GenBank/DDBJ databases">
        <authorList>
            <person name="Alioto T."/>
            <person name="Alioto T."/>
            <person name="Gomez Garrido J."/>
        </authorList>
    </citation>
    <scope>NUCLEOTIDE SEQUENCE</scope>
    <source>
        <strain evidence="12">A484AB</strain>
    </source>
</reference>
<feature type="region of interest" description="Disordered" evidence="6">
    <location>
        <begin position="1"/>
        <end position="30"/>
    </location>
</feature>
<dbReference type="InterPro" id="IPR049100">
    <property type="entry name" value="TAGT"/>
</dbReference>
<feature type="region of interest" description="Disordered" evidence="6">
    <location>
        <begin position="1026"/>
        <end position="1052"/>
    </location>
</feature>
<feature type="compositionally biased region" description="Low complexity" evidence="6">
    <location>
        <begin position="335"/>
        <end position="350"/>
    </location>
</feature>
<dbReference type="Proteomes" id="UP001152795">
    <property type="component" value="Unassembled WGS sequence"/>
</dbReference>
<dbReference type="PANTHER" id="PTHR15720">
    <property type="entry name" value="GREB1-RELATED"/>
    <property type="match status" value="1"/>
</dbReference>
<dbReference type="PANTHER" id="PTHR15720:SF14">
    <property type="entry name" value="GREB1-LIKE PROTEIN"/>
    <property type="match status" value="1"/>
</dbReference>
<evidence type="ECO:0000259" key="11">
    <source>
        <dbReference type="Pfam" id="PF20692"/>
    </source>
</evidence>
<name>A0A6S7FRN4_PARCT</name>
<evidence type="ECO:0000259" key="10">
    <source>
        <dbReference type="Pfam" id="PF20691"/>
    </source>
</evidence>
<keyword evidence="4" id="KW-1133">Transmembrane helix</keyword>
<evidence type="ECO:0000256" key="5">
    <source>
        <dbReference type="ARBA" id="ARBA00023136"/>
    </source>
</evidence>
<feature type="compositionally biased region" description="Polar residues" evidence="6">
    <location>
        <begin position="1026"/>
        <end position="1036"/>
    </location>
</feature>
<dbReference type="InterPro" id="IPR046926">
    <property type="entry name" value="GREB1_N"/>
</dbReference>
<comment type="subcellular location">
    <subcellularLocation>
        <location evidence="1">Membrane</location>
        <topology evidence="1">Single-pass membrane protein</topology>
    </subcellularLocation>
</comment>
<evidence type="ECO:0000256" key="3">
    <source>
        <dbReference type="ARBA" id="ARBA00022692"/>
    </source>
</evidence>
<dbReference type="InterPro" id="IPR046927">
    <property type="entry name" value="GREB1-like_C"/>
</dbReference>
<dbReference type="Pfam" id="PF20692">
    <property type="entry name" value="cpSF2-GREB1"/>
    <property type="match status" value="2"/>
</dbReference>
<accession>A0A6S7FRN4</accession>
<feature type="domain" description="GREB1-like C-terminal" evidence="8">
    <location>
        <begin position="1611"/>
        <end position="1764"/>
    </location>
</feature>
<dbReference type="Pfam" id="PF20691">
    <property type="entry name" value="TAGT"/>
    <property type="match status" value="1"/>
</dbReference>
<evidence type="ECO:0000313" key="12">
    <source>
        <dbReference type="EMBL" id="CAB3979663.1"/>
    </source>
</evidence>
<sequence length="1767" mass="197937">MADQIYSMCWPAPSQSSQYQSDSEQHTLQHPRLPVTSGSMLESNSLEVVPMATDSHAATSQDGNFKRPGYCVNGKPISLSHLEQHGLEIEVPSGMVMAGAKSPLLGKTILVTAVNKRFLPCDSSTPTVLGFSGCCVGCGDAHFRYFTEFATHINLVLATQPKKQKHLKFYIVRDNLGRLCRGPRILWRGISDTPRKRTFPFPPGFQSAIENNASSHKSPASTSYLPMIGGSHHPIREGRSSTSSQSSCESGSSFDPSVTPPMLKRSREEFDGKEEEMFPPHAWLETVCGVRPVLILGYPNTPPHFISSYKEIIVSDMLLDCFQFLKRPASASRGQSRPFQSPPHSSHQSRGTFNHPADVRPSSSPSSGFTLPQLSANVVIILIAQYLSTLPENATICKDEIHQLIQNSKELFWQTHQENSTIQPFFLTIDSTNLVHFTSVATLPSKGSVKLVSSVLSLNDAISKGLGFLYQISKHNQHRETKLQVPHYLLLVSSPPAQSPEFCILVTGVNQSKFIQERLLNEHSSLLTSVQLEEFVSSLNRAYLMVNAAIDNLMKQVEQSMVKTKLVFLPFNGSSILKASEKEAACMVPKMSLRTSFKAPEHDLHAPQVASAHHLLSCVLTSKDGAPSYDLRHFSSVEFTVVIPPSQSYFYQILHQVERSNVLLELGLSPPTQSKDTGFSTEHVIQNDGSEETKQRMKDFLTNAKSCQDVLFVLVCDEAHRYFTPEVATSLPSFQELSRLPNTLIILVTPVPYMFETCQSRIRPDNEVFWSDPGHFVGPVSMSDQKLLKNEGNLVHFGMPEYIETLSWTHQIPLIREDDEFEFMVLRANVLTTVPSNIVRCYVLVHHYTTAIMWSAGMRSIEPHCTFKTLQVVRDIIECPLLSTVGRGSMLVLRIPNHVLAAWAYGKLKDTRDRVGFQYRFTIILDDGESDLEIEEHFLHRLRAWRNTKGADNTTNADWHPTCYEDLLDLPCIVVVSGKERNGDTYPRSLKYCDFRLLDEHCSFRSSLELEFNAVSRYINSGLGTSSQANARSSADGSDHERDVSDAEGDSRNQFCSSYPLPVLLVSRAAYSTLKKDFFGCPKNLSLGPDPATAWNSDQRPALVSGLPSEQSKYYRRWTKPRENFSRMGKDKTFLDTSPMKFYPACFLFSGPPQVGKMSAVLHFIQLLHNTLQKLQRVDVYDEVPDSLAASGEIHASEMDQPSYKILSKIPFASTLVGAKFCSVSVIHQNTGNAKKKIGSKLTNGDASRSDVTNGVSKSDVTNEVCDVMAKDSPTSSVMMSSFAAYDSYHHCDDCKNYREGLGPSLFTKHVLTLGTGEQLTFIIPSTRREWFVFNEQNELQTLKLPIVTRKSNSEGWKIVSRHSERALKSPIFMPSIRRPEQGLLNLYHAMEGHEGVHVTFVKNNEMTSYQKAWPNHVIVSLPPSCNYEGLGMIKDIIKEFATQNLLAERQRQQCDSSNIVWPYIHIMDDSCVMWQNLSVDNSNNFDEDDRGKPGDWSLLRTTQVVESSPSMTSFSLIGFNQWGTGNDTKYKLNSYSACHVHSSLFLNIGTTHHVTYNRRLFSWEQVDFNLKLNAHGGIVLRYNHMNVLTKCIPVGGGRHYDVTPHIDDIISVPDRDPGHVIPIPAHYLLEEYLRLKSAQKVFPAANQNAANPVLLLDCFINLGRGLTVEYRSTSCPDREEPGCSQYGGLLLYLCNGCHVTKELLRGFQFCPGAKICVISSDRSTLRDNVVKLDLEEHWRFRLRDEFKTAGSLGDGALYFLTGTYDG</sequence>
<dbReference type="GO" id="GO:0016020">
    <property type="term" value="C:membrane"/>
    <property type="evidence" value="ECO:0007669"/>
    <property type="project" value="UniProtKB-SubCell"/>
</dbReference>